<feature type="chain" id="PRO_5012553385" description="WSC domain-containing protein" evidence="1">
    <location>
        <begin position="17"/>
        <end position="116"/>
    </location>
</feature>
<dbReference type="OrthoDB" id="2384258at2759"/>
<evidence type="ECO:0000259" key="2">
    <source>
        <dbReference type="Pfam" id="PF01822"/>
    </source>
</evidence>
<feature type="domain" description="WSC" evidence="2">
    <location>
        <begin position="62"/>
        <end position="108"/>
    </location>
</feature>
<dbReference type="InterPro" id="IPR002889">
    <property type="entry name" value="WSC_carb-bd"/>
</dbReference>
<accession>A0A1Y1UEQ0</accession>
<protein>
    <recommendedName>
        <fullName evidence="2">WSC domain-containing protein</fullName>
    </recommendedName>
</protein>
<dbReference type="Proteomes" id="UP000193218">
    <property type="component" value="Unassembled WGS sequence"/>
</dbReference>
<organism evidence="3 4">
    <name type="scientific">Kockovaella imperatae</name>
    <dbReference type="NCBI Taxonomy" id="4999"/>
    <lineage>
        <taxon>Eukaryota</taxon>
        <taxon>Fungi</taxon>
        <taxon>Dikarya</taxon>
        <taxon>Basidiomycota</taxon>
        <taxon>Agaricomycotina</taxon>
        <taxon>Tremellomycetes</taxon>
        <taxon>Tremellales</taxon>
        <taxon>Cuniculitremaceae</taxon>
        <taxon>Kockovaella</taxon>
    </lineage>
</organism>
<name>A0A1Y1UEQ0_9TREE</name>
<gene>
    <name evidence="3" type="ORF">BD324DRAFT_629841</name>
</gene>
<evidence type="ECO:0000313" key="3">
    <source>
        <dbReference type="EMBL" id="ORX36007.1"/>
    </source>
</evidence>
<dbReference type="InParanoid" id="A0A1Y1UEQ0"/>
<feature type="signal peptide" evidence="1">
    <location>
        <begin position="1"/>
        <end position="16"/>
    </location>
</feature>
<proteinExistence type="predicted"/>
<dbReference type="AlphaFoldDB" id="A0A1Y1UEQ0"/>
<evidence type="ECO:0000313" key="4">
    <source>
        <dbReference type="Proteomes" id="UP000193218"/>
    </source>
</evidence>
<sequence>MLGIIAILCLAHTATALHLPSWLARHEGRLHGAKAENALRRRADQSYIASVPGPICTGPSCYIGCFHDSWTRTVGNQSISSNSMTVDSCQEICLRGAYSYAGLEGGRQVRSERYAC</sequence>
<keyword evidence="4" id="KW-1185">Reference proteome</keyword>
<keyword evidence="1" id="KW-0732">Signal</keyword>
<dbReference type="GeneID" id="33558072"/>
<dbReference type="Pfam" id="PF01822">
    <property type="entry name" value="WSC"/>
    <property type="match status" value="1"/>
</dbReference>
<evidence type="ECO:0000256" key="1">
    <source>
        <dbReference type="SAM" id="SignalP"/>
    </source>
</evidence>
<dbReference type="RefSeq" id="XP_021870136.1">
    <property type="nucleotide sequence ID" value="XM_022016263.1"/>
</dbReference>
<reference evidence="3 4" key="1">
    <citation type="submission" date="2017-03" db="EMBL/GenBank/DDBJ databases">
        <title>Widespread Adenine N6-methylation of Active Genes in Fungi.</title>
        <authorList>
            <consortium name="DOE Joint Genome Institute"/>
            <person name="Mondo S.J."/>
            <person name="Dannebaum R.O."/>
            <person name="Kuo R.C."/>
            <person name="Louie K.B."/>
            <person name="Bewick A.J."/>
            <person name="Labutti K."/>
            <person name="Haridas S."/>
            <person name="Kuo A."/>
            <person name="Salamov A."/>
            <person name="Ahrendt S.R."/>
            <person name="Lau R."/>
            <person name="Bowen B.P."/>
            <person name="Lipzen A."/>
            <person name="Sullivan W."/>
            <person name="Andreopoulos W.B."/>
            <person name="Clum A."/>
            <person name="Lindquist E."/>
            <person name="Daum C."/>
            <person name="Northen T.R."/>
            <person name="Ramamoorthy G."/>
            <person name="Schmitz R.J."/>
            <person name="Gryganskyi A."/>
            <person name="Culley D."/>
            <person name="Magnuson J."/>
            <person name="James T.Y."/>
            <person name="O'Malley M.A."/>
            <person name="Stajich J.E."/>
            <person name="Spatafora J.W."/>
            <person name="Visel A."/>
            <person name="Grigoriev I.V."/>
        </authorList>
    </citation>
    <scope>NUCLEOTIDE SEQUENCE [LARGE SCALE GENOMIC DNA]</scope>
    <source>
        <strain evidence="3 4">NRRL Y-17943</strain>
    </source>
</reference>
<dbReference type="EMBL" id="NBSH01000009">
    <property type="protein sequence ID" value="ORX36007.1"/>
    <property type="molecule type" value="Genomic_DNA"/>
</dbReference>
<comment type="caution">
    <text evidence="3">The sequence shown here is derived from an EMBL/GenBank/DDBJ whole genome shotgun (WGS) entry which is preliminary data.</text>
</comment>